<keyword evidence="11" id="KW-0443">Lipid metabolism</keyword>
<evidence type="ECO:0000256" key="11">
    <source>
        <dbReference type="ARBA" id="ARBA00023098"/>
    </source>
</evidence>
<comment type="caution">
    <text evidence="20">The sequence shown here is derived from an EMBL/GenBank/DDBJ whole genome shotgun (WGS) entry which is preliminary data.</text>
</comment>
<keyword evidence="14" id="KW-1208">Phospholipid metabolism</keyword>
<feature type="binding site" evidence="18">
    <location>
        <position position="70"/>
    </location>
    <ligand>
        <name>a divalent metal cation</name>
        <dbReference type="ChEBI" id="CHEBI:60240"/>
    </ligand>
</feature>
<dbReference type="CDD" id="cd14265">
    <property type="entry name" value="UDPK_IM_like"/>
    <property type="match status" value="1"/>
</dbReference>
<proteinExistence type="inferred from homology"/>
<evidence type="ECO:0000256" key="15">
    <source>
        <dbReference type="PIRSR" id="PIRSR600829-1"/>
    </source>
</evidence>
<evidence type="ECO:0000256" key="14">
    <source>
        <dbReference type="ARBA" id="ARBA00023264"/>
    </source>
</evidence>
<feature type="active site" description="Proton acceptor" evidence="15">
    <location>
        <position position="63"/>
    </location>
</feature>
<feature type="binding site" evidence="17">
    <location>
        <position position="10"/>
    </location>
    <ligand>
        <name>ATP</name>
        <dbReference type="ChEBI" id="CHEBI:30616"/>
    </ligand>
</feature>
<feature type="binding site" evidence="18">
    <location>
        <position position="22"/>
    </location>
    <ligand>
        <name>a divalent metal cation</name>
        <dbReference type="ChEBI" id="CHEBI:60240"/>
    </ligand>
</feature>
<keyword evidence="18" id="KW-0479">Metal-binding</keyword>
<keyword evidence="10 19" id="KW-1133">Transmembrane helix</keyword>
<dbReference type="Proteomes" id="UP000824193">
    <property type="component" value="Unassembled WGS sequence"/>
</dbReference>
<evidence type="ECO:0000256" key="8">
    <source>
        <dbReference type="ARBA" id="ARBA00022777"/>
    </source>
</evidence>
<feature type="binding site" evidence="16">
    <location>
        <position position="63"/>
    </location>
    <ligand>
        <name>substrate</name>
    </ligand>
</feature>
<dbReference type="GO" id="GO:0008654">
    <property type="term" value="P:phospholipid biosynthetic process"/>
    <property type="evidence" value="ECO:0007669"/>
    <property type="project" value="UniProtKB-KW"/>
</dbReference>
<dbReference type="InterPro" id="IPR036945">
    <property type="entry name" value="DAGK_sf"/>
</dbReference>
<dbReference type="GO" id="GO:0016301">
    <property type="term" value="F:kinase activity"/>
    <property type="evidence" value="ECO:0007669"/>
    <property type="project" value="UniProtKB-KW"/>
</dbReference>
<evidence type="ECO:0000256" key="18">
    <source>
        <dbReference type="PIRSR" id="PIRSR600829-4"/>
    </source>
</evidence>
<sequence>MRRFFAGFGYAAKGFWAAVKEERNLRFHLCAGAYVLLASLFYPFGAVEYGLLFLCIGGVIALELVNSAIERSVESPDPAHWRAAGGAKDMAAGAVLTFSIASAAVGLMLFWQPEVLRTIPGWFLAHPWALALLAASLAGAWFFVFWPERKKG</sequence>
<gene>
    <name evidence="20" type="ORF">H9865_03900</name>
</gene>
<evidence type="ECO:0000256" key="2">
    <source>
        <dbReference type="ARBA" id="ARBA00005967"/>
    </source>
</evidence>
<keyword evidence="7 17" id="KW-0547">Nucleotide-binding</keyword>
<feature type="binding site" evidence="16">
    <location>
        <position position="3"/>
    </location>
    <ligand>
        <name>substrate</name>
    </ligand>
</feature>
<feature type="binding site" evidence="17">
    <location>
        <position position="3"/>
    </location>
    <ligand>
        <name>ATP</name>
        <dbReference type="ChEBI" id="CHEBI:30616"/>
    </ligand>
</feature>
<evidence type="ECO:0000256" key="17">
    <source>
        <dbReference type="PIRSR" id="PIRSR600829-3"/>
    </source>
</evidence>
<feature type="binding site" evidence="17">
    <location>
        <position position="70"/>
    </location>
    <ligand>
        <name>ATP</name>
        <dbReference type="ChEBI" id="CHEBI:30616"/>
    </ligand>
</feature>
<evidence type="ECO:0000313" key="20">
    <source>
        <dbReference type="EMBL" id="HIX05238.1"/>
    </source>
</evidence>
<evidence type="ECO:0000256" key="1">
    <source>
        <dbReference type="ARBA" id="ARBA00004651"/>
    </source>
</evidence>
<evidence type="ECO:0000313" key="21">
    <source>
        <dbReference type="Proteomes" id="UP000824193"/>
    </source>
</evidence>
<evidence type="ECO:0000256" key="4">
    <source>
        <dbReference type="ARBA" id="ARBA00022516"/>
    </source>
</evidence>
<protein>
    <submittedName>
        <fullName evidence="20">Diacylglycerol kinase family protein</fullName>
    </submittedName>
</protein>
<keyword evidence="12 19" id="KW-0472">Membrane</keyword>
<organism evidence="20 21">
    <name type="scientific">Candidatus Allofournierella pullicola</name>
    <dbReference type="NCBI Taxonomy" id="2838596"/>
    <lineage>
        <taxon>Bacteria</taxon>
        <taxon>Bacillati</taxon>
        <taxon>Bacillota</taxon>
        <taxon>Clostridia</taxon>
        <taxon>Eubacteriales</taxon>
        <taxon>Oscillospiraceae</taxon>
        <taxon>Allofournierella</taxon>
    </lineage>
</organism>
<feature type="transmembrane region" description="Helical" evidence="19">
    <location>
        <begin position="25"/>
        <end position="44"/>
    </location>
</feature>
<dbReference type="PANTHER" id="PTHR34299">
    <property type="entry name" value="DIACYLGLYCEROL KINASE"/>
    <property type="match status" value="1"/>
</dbReference>
<keyword evidence="3" id="KW-1003">Cell membrane</keyword>
<evidence type="ECO:0000256" key="6">
    <source>
        <dbReference type="ARBA" id="ARBA00022692"/>
    </source>
</evidence>
<name>A0A9D1V3G1_9FIRM</name>
<keyword evidence="18" id="KW-0460">Magnesium</keyword>
<comment type="cofactor">
    <cofactor evidence="18">
        <name>Mg(2+)</name>
        <dbReference type="ChEBI" id="CHEBI:18420"/>
    </cofactor>
    <text evidence="18">Mn(2+), Zn(2+), Cd(2+) and Co(2+) support activity to lesser extents.</text>
</comment>
<comment type="similarity">
    <text evidence="2">Belongs to the bacterial diacylglycerol kinase family.</text>
</comment>
<dbReference type="InterPro" id="IPR000829">
    <property type="entry name" value="DAGK"/>
</dbReference>
<reference evidence="20" key="2">
    <citation type="submission" date="2021-04" db="EMBL/GenBank/DDBJ databases">
        <authorList>
            <person name="Gilroy R."/>
        </authorList>
    </citation>
    <scope>NUCLEOTIDE SEQUENCE</scope>
    <source>
        <strain evidence="20">2239</strain>
    </source>
</reference>
<evidence type="ECO:0000256" key="9">
    <source>
        <dbReference type="ARBA" id="ARBA00022840"/>
    </source>
</evidence>
<dbReference type="InterPro" id="IPR033717">
    <property type="entry name" value="UDPK"/>
</dbReference>
<keyword evidence="8 20" id="KW-0418">Kinase</keyword>
<feature type="transmembrane region" description="Helical" evidence="19">
    <location>
        <begin position="50"/>
        <end position="69"/>
    </location>
</feature>
<feature type="binding site" evidence="17">
    <location>
        <position position="22"/>
    </location>
    <ligand>
        <name>ATP</name>
        <dbReference type="ChEBI" id="CHEBI:30616"/>
    </ligand>
</feature>
<dbReference type="EMBL" id="DXFW01000012">
    <property type="protein sequence ID" value="HIX05238.1"/>
    <property type="molecule type" value="Genomic_DNA"/>
</dbReference>
<comment type="subcellular location">
    <subcellularLocation>
        <location evidence="1">Cell membrane</location>
        <topology evidence="1">Multi-pass membrane protein</topology>
    </subcellularLocation>
</comment>
<dbReference type="GO" id="GO:0005524">
    <property type="term" value="F:ATP binding"/>
    <property type="evidence" value="ECO:0007669"/>
    <property type="project" value="UniProtKB-KW"/>
</dbReference>
<feature type="binding site" evidence="17">
    <location>
        <begin position="88"/>
        <end position="89"/>
    </location>
    <ligand>
        <name>ATP</name>
        <dbReference type="ChEBI" id="CHEBI:30616"/>
    </ligand>
</feature>
<keyword evidence="9 17" id="KW-0067">ATP-binding</keyword>
<evidence type="ECO:0000256" key="12">
    <source>
        <dbReference type="ARBA" id="ARBA00023136"/>
    </source>
</evidence>
<keyword evidence="6 19" id="KW-0812">Transmembrane</keyword>
<keyword evidence="5" id="KW-0808">Transferase</keyword>
<feature type="transmembrane region" description="Helical" evidence="19">
    <location>
        <begin position="123"/>
        <end position="146"/>
    </location>
</feature>
<keyword evidence="13" id="KW-0594">Phospholipid biosynthesis</keyword>
<keyword evidence="4" id="KW-0444">Lipid biosynthesis</keyword>
<reference evidence="20" key="1">
    <citation type="journal article" date="2021" name="PeerJ">
        <title>Extensive microbial diversity within the chicken gut microbiome revealed by metagenomics and culture.</title>
        <authorList>
            <person name="Gilroy R."/>
            <person name="Ravi A."/>
            <person name="Getino M."/>
            <person name="Pursley I."/>
            <person name="Horton D.L."/>
            <person name="Alikhan N.F."/>
            <person name="Baker D."/>
            <person name="Gharbi K."/>
            <person name="Hall N."/>
            <person name="Watson M."/>
            <person name="Adriaenssens E.M."/>
            <person name="Foster-Nyarko E."/>
            <person name="Jarju S."/>
            <person name="Secka A."/>
            <person name="Antonio M."/>
            <person name="Oren A."/>
            <person name="Chaudhuri R.R."/>
            <person name="La Ragione R."/>
            <person name="Hildebrand F."/>
            <person name="Pallen M.J."/>
        </authorList>
    </citation>
    <scope>NUCLEOTIDE SEQUENCE</scope>
    <source>
        <strain evidence="20">2239</strain>
    </source>
</reference>
<evidence type="ECO:0000256" key="5">
    <source>
        <dbReference type="ARBA" id="ARBA00022679"/>
    </source>
</evidence>
<feature type="transmembrane region" description="Helical" evidence="19">
    <location>
        <begin position="90"/>
        <end position="111"/>
    </location>
</feature>
<dbReference type="AlphaFoldDB" id="A0A9D1V3G1"/>
<accession>A0A9D1V3G1</accession>
<evidence type="ECO:0000256" key="19">
    <source>
        <dbReference type="SAM" id="Phobius"/>
    </source>
</evidence>
<evidence type="ECO:0000256" key="7">
    <source>
        <dbReference type="ARBA" id="ARBA00022741"/>
    </source>
</evidence>
<dbReference type="GO" id="GO:0046872">
    <property type="term" value="F:metal ion binding"/>
    <property type="evidence" value="ECO:0007669"/>
    <property type="project" value="UniProtKB-KW"/>
</dbReference>
<evidence type="ECO:0000256" key="13">
    <source>
        <dbReference type="ARBA" id="ARBA00023209"/>
    </source>
</evidence>
<dbReference type="PANTHER" id="PTHR34299:SF1">
    <property type="entry name" value="DIACYLGLYCEROL KINASE"/>
    <property type="match status" value="1"/>
</dbReference>
<evidence type="ECO:0000256" key="16">
    <source>
        <dbReference type="PIRSR" id="PIRSR600829-2"/>
    </source>
</evidence>
<evidence type="ECO:0000256" key="10">
    <source>
        <dbReference type="ARBA" id="ARBA00022989"/>
    </source>
</evidence>
<dbReference type="GO" id="GO:0005886">
    <property type="term" value="C:plasma membrane"/>
    <property type="evidence" value="ECO:0007669"/>
    <property type="project" value="UniProtKB-SubCell"/>
</dbReference>
<dbReference type="Gene3D" id="1.10.287.3610">
    <property type="match status" value="1"/>
</dbReference>
<evidence type="ECO:0000256" key="3">
    <source>
        <dbReference type="ARBA" id="ARBA00022475"/>
    </source>
</evidence>
<dbReference type="Pfam" id="PF01219">
    <property type="entry name" value="DAGK_prokar"/>
    <property type="match status" value="1"/>
</dbReference>